<reference evidence="3" key="1">
    <citation type="journal article" date="2013" name="Stand. Genomic Sci.">
        <title>Complete genome sequence of the halophilic bacterium Spirochaeta africana type strain (Z-7692(T)) from the alkaline Lake Magadi in the East African Rift.</title>
        <authorList>
            <person name="Liolos K."/>
            <person name="Abt B."/>
            <person name="Scheuner C."/>
            <person name="Teshima H."/>
            <person name="Held B."/>
            <person name="Lapidus A."/>
            <person name="Nolan M."/>
            <person name="Lucas S."/>
            <person name="Deshpande S."/>
            <person name="Cheng J.F."/>
            <person name="Tapia R."/>
            <person name="Goodwin L.A."/>
            <person name="Pitluck S."/>
            <person name="Pagani I."/>
            <person name="Ivanova N."/>
            <person name="Mavromatis K."/>
            <person name="Mikhailova N."/>
            <person name="Huntemann M."/>
            <person name="Pati A."/>
            <person name="Chen A."/>
            <person name="Palaniappan K."/>
            <person name="Land M."/>
            <person name="Rohde M."/>
            <person name="Tindall B.J."/>
            <person name="Detter J.C."/>
            <person name="Goker M."/>
            <person name="Bristow J."/>
            <person name="Eisen J.A."/>
            <person name="Markowitz V."/>
            <person name="Hugenholtz P."/>
            <person name="Woyke T."/>
            <person name="Klenk H.P."/>
            <person name="Kyrpides N.C."/>
        </authorList>
    </citation>
    <scope>NUCLEOTIDE SEQUENCE</scope>
    <source>
        <strain evidence="3">ATCC 700263 / DSM 8902 / Z-7692</strain>
    </source>
</reference>
<evidence type="ECO:0000256" key="1">
    <source>
        <dbReference type="SAM" id="Phobius"/>
    </source>
</evidence>
<feature type="transmembrane region" description="Helical" evidence="1">
    <location>
        <begin position="20"/>
        <end position="39"/>
    </location>
</feature>
<dbReference type="Proteomes" id="UP000007383">
    <property type="component" value="Chromosome"/>
</dbReference>
<accession>H9UF89</accession>
<dbReference type="PATRIC" id="fig|889378.3.peg.75"/>
<dbReference type="RefSeq" id="WP_014454180.1">
    <property type="nucleotide sequence ID" value="NC_017098.1"/>
</dbReference>
<organism evidence="2 3">
    <name type="scientific">Spirochaeta africana (strain ATCC 700263 / DSM 8902 / Z-7692)</name>
    <dbReference type="NCBI Taxonomy" id="889378"/>
    <lineage>
        <taxon>Bacteria</taxon>
        <taxon>Pseudomonadati</taxon>
        <taxon>Spirochaetota</taxon>
        <taxon>Spirochaetia</taxon>
        <taxon>Spirochaetales</taxon>
        <taxon>Spirochaetaceae</taxon>
        <taxon>Spirochaeta</taxon>
    </lineage>
</organism>
<protein>
    <recommendedName>
        <fullName evidence="4">DUF4956 domain-containing protein</fullName>
    </recommendedName>
</protein>
<proteinExistence type="predicted"/>
<dbReference type="InterPro" id="IPR032531">
    <property type="entry name" value="DUF4956"/>
</dbReference>
<feature type="transmembrane region" description="Helical" evidence="1">
    <location>
        <begin position="120"/>
        <end position="138"/>
    </location>
</feature>
<sequence length="232" mass="25818">MNILQDVSAATGSPAIGLHTFTSLGLSFLFGLAILMVYVLSNRHKKLDDSLTEVIPLLTVLMSVMMHIDNSVQAVTFFGIFGVLSIVRFRSALTEQKGITFILFAVIIGILVGTRQYYLSITAFAILSIMVLTVPRLLPARQFFLIRCKFTQDHLAKKAAVETFIQSSGLRYKIVGTRGESASRANGKSKAPMIELEFEVRRPRSADLVELYTRFNEFAAAEQLNIQILEHT</sequence>
<keyword evidence="3" id="KW-1185">Reference proteome</keyword>
<evidence type="ECO:0008006" key="4">
    <source>
        <dbReference type="Google" id="ProtNLM"/>
    </source>
</evidence>
<dbReference type="EMBL" id="CP003282">
    <property type="protein sequence ID" value="AFG36182.1"/>
    <property type="molecule type" value="Genomic_DNA"/>
</dbReference>
<evidence type="ECO:0000313" key="3">
    <source>
        <dbReference type="Proteomes" id="UP000007383"/>
    </source>
</evidence>
<name>H9UF89_SPIAZ</name>
<keyword evidence="1" id="KW-0812">Transmembrane</keyword>
<evidence type="ECO:0000313" key="2">
    <source>
        <dbReference type="EMBL" id="AFG36182.1"/>
    </source>
</evidence>
<keyword evidence="1" id="KW-1133">Transmembrane helix</keyword>
<feature type="transmembrane region" description="Helical" evidence="1">
    <location>
        <begin position="74"/>
        <end position="91"/>
    </location>
</feature>
<keyword evidence="1" id="KW-0472">Membrane</keyword>
<dbReference type="AlphaFoldDB" id="H9UF89"/>
<dbReference type="STRING" id="889378.Spiaf_0073"/>
<dbReference type="KEGG" id="sfc:Spiaf_0073"/>
<dbReference type="Pfam" id="PF16316">
    <property type="entry name" value="DUF4956"/>
    <property type="match status" value="1"/>
</dbReference>
<dbReference type="HOGENOM" id="CLU_1194284_0_0_12"/>
<feature type="transmembrane region" description="Helical" evidence="1">
    <location>
        <begin position="51"/>
        <end position="68"/>
    </location>
</feature>
<feature type="transmembrane region" description="Helical" evidence="1">
    <location>
        <begin position="98"/>
        <end position="114"/>
    </location>
</feature>
<dbReference type="OrthoDB" id="9803265at2"/>
<gene>
    <name evidence="2" type="ordered locus">Spiaf_0073</name>
</gene>